<accession>A0ACC1P4J4</accession>
<name>A0ACC1P4J4_9PEZI</name>
<gene>
    <name evidence="1" type="ORF">NUW58_g5072</name>
</gene>
<sequence length="371" mass="41539">MRELIELTNLPEQEVNTGVESSLGVTLDSLKSLKDQWLTNFDWEAEQESINKFSQYTTTLEGLDIHFVHEPSDDPEAIPLVLLHGWPSSFLEFLAVTEPLRTSGNQTHPSHPFHVVIPSLPGFAFSSAPPANWTLSDTARVFNTLMVDVLGYKTYAVHGTDWGSIVAWDLYSNFNQSVRALHLSFVPKIPFNREELAERNITLAPEEELPMDKFLEWQQTGTGYSHLLETKPNTISLALQDNPIGQLAWMGEKYLDYSDPRRGTGPSLITDNEILRTISLIYLSGSATSAGYIYQQNIGTFNQEYTKADNDAPLLFSGFPYNNGAWPDALLAMLGNHVNTTYHDFGGHFAALDNPPAIIADIKKIATYWEN</sequence>
<comment type="caution">
    <text evidence="1">The sequence shown here is derived from an EMBL/GenBank/DDBJ whole genome shotgun (WGS) entry which is preliminary data.</text>
</comment>
<reference evidence="1" key="1">
    <citation type="submission" date="2022-10" db="EMBL/GenBank/DDBJ databases">
        <title>Genome Sequence of Xylaria curta.</title>
        <authorList>
            <person name="Buettner E."/>
        </authorList>
    </citation>
    <scope>NUCLEOTIDE SEQUENCE</scope>
    <source>
        <strain evidence="1">Babe10</strain>
    </source>
</reference>
<keyword evidence="2" id="KW-1185">Reference proteome</keyword>
<proteinExistence type="predicted"/>
<protein>
    <submittedName>
        <fullName evidence="1">Uncharacterized protein</fullName>
    </submittedName>
</protein>
<dbReference type="EMBL" id="JAPDGR010000959">
    <property type="protein sequence ID" value="KAJ2986348.1"/>
    <property type="molecule type" value="Genomic_DNA"/>
</dbReference>
<organism evidence="1 2">
    <name type="scientific">Xylaria curta</name>
    <dbReference type="NCBI Taxonomy" id="42375"/>
    <lineage>
        <taxon>Eukaryota</taxon>
        <taxon>Fungi</taxon>
        <taxon>Dikarya</taxon>
        <taxon>Ascomycota</taxon>
        <taxon>Pezizomycotina</taxon>
        <taxon>Sordariomycetes</taxon>
        <taxon>Xylariomycetidae</taxon>
        <taxon>Xylariales</taxon>
        <taxon>Xylariaceae</taxon>
        <taxon>Xylaria</taxon>
    </lineage>
</organism>
<evidence type="ECO:0000313" key="2">
    <source>
        <dbReference type="Proteomes" id="UP001143856"/>
    </source>
</evidence>
<evidence type="ECO:0000313" key="1">
    <source>
        <dbReference type="EMBL" id="KAJ2986348.1"/>
    </source>
</evidence>
<dbReference type="Proteomes" id="UP001143856">
    <property type="component" value="Unassembled WGS sequence"/>
</dbReference>